<dbReference type="OrthoDB" id="9778516at2"/>
<evidence type="ECO:0000313" key="3">
    <source>
        <dbReference type="EMBL" id="SOD51630.1"/>
    </source>
</evidence>
<keyword evidence="3" id="KW-0031">Aminopeptidase</keyword>
<dbReference type="Proteomes" id="UP000219374">
    <property type="component" value="Unassembled WGS sequence"/>
</dbReference>
<dbReference type="Gene3D" id="1.10.390.10">
    <property type="entry name" value="Neutral Protease Domain 2"/>
    <property type="match status" value="1"/>
</dbReference>
<gene>
    <name evidence="3" type="ORF">SAMN06296416_101756</name>
</gene>
<dbReference type="InterPro" id="IPR027268">
    <property type="entry name" value="Peptidase_M4/M1_CTD_sf"/>
</dbReference>
<evidence type="ECO:0000259" key="2">
    <source>
        <dbReference type="Pfam" id="PF17899"/>
    </source>
</evidence>
<dbReference type="InterPro" id="IPR040756">
    <property type="entry name" value="Peptidase_M61_N"/>
</dbReference>
<organism evidence="3 4">
    <name type="scientific">Pseudoxanthomonas wuyuanensis</name>
    <dbReference type="NCBI Taxonomy" id="1073196"/>
    <lineage>
        <taxon>Bacteria</taxon>
        <taxon>Pseudomonadati</taxon>
        <taxon>Pseudomonadota</taxon>
        <taxon>Gammaproteobacteria</taxon>
        <taxon>Lysobacterales</taxon>
        <taxon>Lysobacteraceae</taxon>
        <taxon>Pseudoxanthomonas</taxon>
    </lineage>
</organism>
<dbReference type="GO" id="GO:0004177">
    <property type="term" value="F:aminopeptidase activity"/>
    <property type="evidence" value="ECO:0007669"/>
    <property type="project" value="UniProtKB-KW"/>
</dbReference>
<evidence type="ECO:0000313" key="4">
    <source>
        <dbReference type="Proteomes" id="UP000219374"/>
    </source>
</evidence>
<dbReference type="Pfam" id="PF17899">
    <property type="entry name" value="Peptidase_M61_N"/>
    <property type="match status" value="1"/>
</dbReference>
<evidence type="ECO:0000259" key="1">
    <source>
        <dbReference type="Pfam" id="PF05299"/>
    </source>
</evidence>
<accession>A0A286CZ04</accession>
<dbReference type="RefSeq" id="WP_097120504.1">
    <property type="nucleotide sequence ID" value="NZ_OCND01000001.1"/>
</dbReference>
<keyword evidence="3" id="KW-0645">Protease</keyword>
<dbReference type="Pfam" id="PF05299">
    <property type="entry name" value="Peptidase_M61"/>
    <property type="match status" value="1"/>
</dbReference>
<keyword evidence="3" id="KW-0378">Hydrolase</keyword>
<dbReference type="InterPro" id="IPR036034">
    <property type="entry name" value="PDZ_sf"/>
</dbReference>
<sequence>MASKKGLGVISSWLALILGAVAALGVPTSASCHSRQDLQQPDIAAPQDRRFDGTIRLEVDARDVVRRVFYVRETIPVQVPGKTTLLYPEWEASSHAPTISAASLTGLVAFAGSQRLEWQRDELEMHAFHVDVPEGVDDITVEFQYVVRAGEAFLRPDLVAVQWQRLLLYPAGWYARNIPIQAGVRLPSGLHTVSSLHAEETSDESVRFAATTLDALLDAPVIAARYIHSHDLGLPGQPAFRLSLLSDSEEAPDLQNRDVTDMRRMMRETHAVFGRAPYRRFQAMVILSDAFPPGGVEHADSAEIYLPADYFRDRSSQLNNLDLIVHEHVHAWNGRFRVPTGQWTPTPNTPIRNGMLWSYEGQTEFWGRVLAARSGLRSHQETLDKLALDAANVQAMNGRAWKTLRDTTNDPVYLSSRAAVWPEWQRRKDYYTEGVLLWLELDMMLREGSDDQYGLDDLAAAFYSADIGPGPHTYTFGDLCAALHRLLPIDWSKHLNERLDTHLPLVLGGLDRAGWELVYDDKPTSTFLQYEAEMGGYDVRHSLGMVVDTRGRVQSVMWDGPAYRAGIGPGAVLEAINGEAFSGEALLSAIEKSADNPIFFRMSIDAYRSDLEIDYDGGPRYPHLRRIGGRPDRLTQLLKSRSP</sequence>
<proteinExistence type="predicted"/>
<dbReference type="Gene3D" id="2.60.40.3650">
    <property type="match status" value="1"/>
</dbReference>
<dbReference type="InterPro" id="IPR007963">
    <property type="entry name" value="Peptidase_M61_catalytic"/>
</dbReference>
<reference evidence="3 4" key="1">
    <citation type="submission" date="2017-09" db="EMBL/GenBank/DDBJ databases">
        <authorList>
            <person name="Ehlers B."/>
            <person name="Leendertz F.H."/>
        </authorList>
    </citation>
    <scope>NUCLEOTIDE SEQUENCE [LARGE SCALE GENOMIC DNA]</scope>
    <source>
        <strain evidence="3 4">CGMCC 1.10978</strain>
    </source>
</reference>
<dbReference type="EMBL" id="OCND01000001">
    <property type="protein sequence ID" value="SOD51630.1"/>
    <property type="molecule type" value="Genomic_DNA"/>
</dbReference>
<feature type="domain" description="Peptidase M61 N-terminal" evidence="2">
    <location>
        <begin position="57"/>
        <end position="224"/>
    </location>
</feature>
<dbReference type="PROSITE" id="PS51257">
    <property type="entry name" value="PROKAR_LIPOPROTEIN"/>
    <property type="match status" value="1"/>
</dbReference>
<name>A0A286CZ04_9GAMM</name>
<feature type="domain" description="Peptidase M61 catalytic" evidence="1">
    <location>
        <begin position="321"/>
        <end position="437"/>
    </location>
</feature>
<protein>
    <submittedName>
        <fullName evidence="3">Glycyl aminopeptidase. Metallo peptidase. MEROPS family M61</fullName>
    </submittedName>
</protein>
<dbReference type="SUPFAM" id="SSF50156">
    <property type="entry name" value="PDZ domain-like"/>
    <property type="match status" value="1"/>
</dbReference>
<dbReference type="InterPro" id="IPR024191">
    <property type="entry name" value="Peptidase_M61"/>
</dbReference>
<dbReference type="AlphaFoldDB" id="A0A286CZ04"/>
<keyword evidence="4" id="KW-1185">Reference proteome</keyword>
<dbReference type="SUPFAM" id="SSF55486">
    <property type="entry name" value="Metalloproteases ('zincins'), catalytic domain"/>
    <property type="match status" value="1"/>
</dbReference>
<dbReference type="PIRSF" id="PIRSF016493">
    <property type="entry name" value="Glycyl_aminpptds"/>
    <property type="match status" value="1"/>
</dbReference>